<protein>
    <recommendedName>
        <fullName evidence="4">Integral membrane protein</fullName>
    </recommendedName>
</protein>
<feature type="transmembrane region" description="Helical" evidence="1">
    <location>
        <begin position="159"/>
        <end position="178"/>
    </location>
</feature>
<gene>
    <name evidence="2" type="ORF">ACFSJF_16495</name>
</gene>
<organism evidence="2 3">
    <name type="scientific">Ornithinibacillus salinisoli</name>
    <dbReference type="NCBI Taxonomy" id="1848459"/>
    <lineage>
        <taxon>Bacteria</taxon>
        <taxon>Bacillati</taxon>
        <taxon>Bacillota</taxon>
        <taxon>Bacilli</taxon>
        <taxon>Bacillales</taxon>
        <taxon>Bacillaceae</taxon>
        <taxon>Ornithinibacillus</taxon>
    </lineage>
</organism>
<feature type="transmembrane region" description="Helical" evidence="1">
    <location>
        <begin position="53"/>
        <end position="68"/>
    </location>
</feature>
<feature type="transmembrane region" description="Helical" evidence="1">
    <location>
        <begin position="75"/>
        <end position="94"/>
    </location>
</feature>
<comment type="caution">
    <text evidence="2">The sequence shown here is derived from an EMBL/GenBank/DDBJ whole genome shotgun (WGS) entry which is preliminary data.</text>
</comment>
<keyword evidence="1" id="KW-1133">Transmembrane helix</keyword>
<evidence type="ECO:0000313" key="3">
    <source>
        <dbReference type="Proteomes" id="UP001597383"/>
    </source>
</evidence>
<feature type="transmembrane region" description="Helical" evidence="1">
    <location>
        <begin position="100"/>
        <end position="122"/>
    </location>
</feature>
<reference evidence="3" key="1">
    <citation type="journal article" date="2019" name="Int. J. Syst. Evol. Microbiol.">
        <title>The Global Catalogue of Microorganisms (GCM) 10K type strain sequencing project: providing services to taxonomists for standard genome sequencing and annotation.</title>
        <authorList>
            <consortium name="The Broad Institute Genomics Platform"/>
            <consortium name="The Broad Institute Genome Sequencing Center for Infectious Disease"/>
            <person name="Wu L."/>
            <person name="Ma J."/>
        </authorList>
    </citation>
    <scope>NUCLEOTIDE SEQUENCE [LARGE SCALE GENOMIC DNA]</scope>
    <source>
        <strain evidence="3">R28</strain>
    </source>
</reference>
<dbReference type="Pfam" id="PF24124">
    <property type="entry name" value="YphA"/>
    <property type="match status" value="1"/>
</dbReference>
<sequence length="200" mass="23751">MINGLYFYWISWTLWVIVTFFMKKNTKRTLLSYWILVSIIVSNAYFTFDYYDISLTFISILIGGFLLFPHISRMVYHMFCTFTMMIGYASILIWEGQAPIWLFMPRFVLIPLICIFMICILVRGLYPRITVALVGICSGEFLYSHMLSNYYISYVVGEMIFFDTLSLILFIIIGIEWIRKLKRKLFLILRNYKTNVEVAK</sequence>
<keyword evidence="1" id="KW-0812">Transmembrane</keyword>
<dbReference type="Proteomes" id="UP001597383">
    <property type="component" value="Unassembled WGS sequence"/>
</dbReference>
<dbReference type="RefSeq" id="WP_377557195.1">
    <property type="nucleotide sequence ID" value="NZ_JBHUHQ010000021.1"/>
</dbReference>
<evidence type="ECO:0000313" key="2">
    <source>
        <dbReference type="EMBL" id="MFD2045877.1"/>
    </source>
</evidence>
<dbReference type="EMBL" id="JBHUHQ010000021">
    <property type="protein sequence ID" value="MFD2045877.1"/>
    <property type="molecule type" value="Genomic_DNA"/>
</dbReference>
<feature type="transmembrane region" description="Helical" evidence="1">
    <location>
        <begin position="30"/>
        <end position="47"/>
    </location>
</feature>
<evidence type="ECO:0008006" key="4">
    <source>
        <dbReference type="Google" id="ProtNLM"/>
    </source>
</evidence>
<feature type="transmembrane region" description="Helical" evidence="1">
    <location>
        <begin position="6"/>
        <end position="23"/>
    </location>
</feature>
<keyword evidence="3" id="KW-1185">Reference proteome</keyword>
<dbReference type="InterPro" id="IPR014617">
    <property type="entry name" value="YphA_Bacsu"/>
</dbReference>
<accession>A0ABW4W2W1</accession>
<evidence type="ECO:0000256" key="1">
    <source>
        <dbReference type="SAM" id="Phobius"/>
    </source>
</evidence>
<proteinExistence type="predicted"/>
<feature type="transmembrane region" description="Helical" evidence="1">
    <location>
        <begin position="129"/>
        <end position="147"/>
    </location>
</feature>
<keyword evidence="1" id="KW-0472">Membrane</keyword>
<name>A0ABW4W2W1_9BACI</name>